<keyword evidence="3 4" id="KW-0067">ATP-binding</keyword>
<reference evidence="7" key="1">
    <citation type="journal article" date="2019" name="Int. J. Syst. Evol. Microbiol.">
        <title>The Global Catalogue of Microorganisms (GCM) 10K type strain sequencing project: providing services to taxonomists for standard genome sequencing and annotation.</title>
        <authorList>
            <consortium name="The Broad Institute Genomics Platform"/>
            <consortium name="The Broad Institute Genome Sequencing Center for Infectious Disease"/>
            <person name="Wu L."/>
            <person name="Ma J."/>
        </authorList>
    </citation>
    <scope>NUCLEOTIDE SEQUENCE [LARGE SCALE GENOMIC DNA]</scope>
    <source>
        <strain evidence="7">KCTC 42398</strain>
    </source>
</reference>
<gene>
    <name evidence="6" type="ORF">ACFSR8_06420</name>
</gene>
<feature type="domain" description="ATP-grasp" evidence="5">
    <location>
        <begin position="124"/>
        <end position="306"/>
    </location>
</feature>
<sequence>MKEKDIISVLIPDGENPLLFNVLNCLSLADEVEVYVMSSSQNSPYKFSRFVKKFSHHPIPKNDLEWIENINNELHKYNVDKVLPIFEKGLEILIRHRDLIPKEKLVELPSMQSFKTALNKGLLMRFMDENKIQTSNSIVVKPGERFVSNGKIKYPVLAKPTLDSGGGEGIEKLYNEEEVEAFFKKNKFYKDYLVEEFIEGYDLCCNVLCNDGEILAHTIHKGLMKGQKVFGPSVGLEFLYNDDVLELTAHLMKALKWNGVANLDLRYDQVSKRFKIIEINPRFWYNVDASAVFGVNFPHLYLMSSLGYCIEFGSYETKKYLNINGIMKRVKSNPFSLFNLKSTFKNSQLRFALRDPLPLLSRIFAKSKT</sequence>
<keyword evidence="1" id="KW-0436">Ligase</keyword>
<dbReference type="Gene3D" id="3.30.1490.20">
    <property type="entry name" value="ATP-grasp fold, A domain"/>
    <property type="match status" value="1"/>
</dbReference>
<evidence type="ECO:0000313" key="6">
    <source>
        <dbReference type="EMBL" id="MFD2725843.1"/>
    </source>
</evidence>
<dbReference type="Proteomes" id="UP001597476">
    <property type="component" value="Unassembled WGS sequence"/>
</dbReference>
<proteinExistence type="predicted"/>
<dbReference type="InterPro" id="IPR011761">
    <property type="entry name" value="ATP-grasp"/>
</dbReference>
<dbReference type="PANTHER" id="PTHR43585:SF2">
    <property type="entry name" value="ATP-GRASP ENZYME FSQD"/>
    <property type="match status" value="1"/>
</dbReference>
<protein>
    <submittedName>
        <fullName evidence="6">ATP-grasp domain-containing protein</fullName>
    </submittedName>
</protein>
<comment type="caution">
    <text evidence="6">The sequence shown here is derived from an EMBL/GenBank/DDBJ whole genome shotgun (WGS) entry which is preliminary data.</text>
</comment>
<dbReference type="Gene3D" id="3.30.470.20">
    <property type="entry name" value="ATP-grasp fold, B domain"/>
    <property type="match status" value="1"/>
</dbReference>
<dbReference type="RefSeq" id="WP_380290217.1">
    <property type="nucleotide sequence ID" value="NZ_JBHULY010000012.1"/>
</dbReference>
<dbReference type="PANTHER" id="PTHR43585">
    <property type="entry name" value="FUMIPYRROLE BIOSYNTHESIS PROTEIN C"/>
    <property type="match status" value="1"/>
</dbReference>
<evidence type="ECO:0000256" key="3">
    <source>
        <dbReference type="ARBA" id="ARBA00022840"/>
    </source>
</evidence>
<keyword evidence="2 4" id="KW-0547">Nucleotide-binding</keyword>
<accession>A0ABW5TBI2</accession>
<dbReference type="EMBL" id="JBHULY010000012">
    <property type="protein sequence ID" value="MFD2725843.1"/>
    <property type="molecule type" value="Genomic_DNA"/>
</dbReference>
<dbReference type="PROSITE" id="PS50975">
    <property type="entry name" value="ATP_GRASP"/>
    <property type="match status" value="1"/>
</dbReference>
<dbReference type="InterPro" id="IPR052032">
    <property type="entry name" value="ATP-dep_AA_Ligase"/>
</dbReference>
<dbReference type="Gene3D" id="3.40.50.20">
    <property type="match status" value="1"/>
</dbReference>
<evidence type="ECO:0000256" key="2">
    <source>
        <dbReference type="ARBA" id="ARBA00022741"/>
    </source>
</evidence>
<evidence type="ECO:0000313" key="7">
    <source>
        <dbReference type="Proteomes" id="UP001597476"/>
    </source>
</evidence>
<organism evidence="6 7">
    <name type="scientific">Hyunsoonleella rubra</name>
    <dbReference type="NCBI Taxonomy" id="1737062"/>
    <lineage>
        <taxon>Bacteria</taxon>
        <taxon>Pseudomonadati</taxon>
        <taxon>Bacteroidota</taxon>
        <taxon>Flavobacteriia</taxon>
        <taxon>Flavobacteriales</taxon>
        <taxon>Flavobacteriaceae</taxon>
    </lineage>
</organism>
<evidence type="ECO:0000256" key="4">
    <source>
        <dbReference type="PROSITE-ProRule" id="PRU00409"/>
    </source>
</evidence>
<dbReference type="Pfam" id="PF15632">
    <property type="entry name" value="ATPgrasp_Ter"/>
    <property type="match status" value="1"/>
</dbReference>
<name>A0ABW5TBI2_9FLAO</name>
<keyword evidence="7" id="KW-1185">Reference proteome</keyword>
<dbReference type="InterPro" id="IPR013815">
    <property type="entry name" value="ATP_grasp_subdomain_1"/>
</dbReference>
<dbReference type="SUPFAM" id="SSF56059">
    <property type="entry name" value="Glutathione synthetase ATP-binding domain-like"/>
    <property type="match status" value="1"/>
</dbReference>
<evidence type="ECO:0000259" key="5">
    <source>
        <dbReference type="PROSITE" id="PS50975"/>
    </source>
</evidence>
<evidence type="ECO:0000256" key="1">
    <source>
        <dbReference type="ARBA" id="ARBA00022598"/>
    </source>
</evidence>